<dbReference type="InterPro" id="IPR023214">
    <property type="entry name" value="HAD_sf"/>
</dbReference>
<dbReference type="PROSITE" id="PS01228">
    <property type="entry name" value="COF_1"/>
    <property type="match status" value="1"/>
</dbReference>
<dbReference type="EMBL" id="DVHF01000133">
    <property type="protein sequence ID" value="HIR58100.1"/>
    <property type="molecule type" value="Genomic_DNA"/>
</dbReference>
<dbReference type="NCBIfam" id="TIGR01484">
    <property type="entry name" value="HAD-SF-IIB"/>
    <property type="match status" value="1"/>
</dbReference>
<evidence type="ECO:0000313" key="2">
    <source>
        <dbReference type="Proteomes" id="UP000886785"/>
    </source>
</evidence>
<dbReference type="Gene3D" id="3.40.50.1000">
    <property type="entry name" value="HAD superfamily/HAD-like"/>
    <property type="match status" value="1"/>
</dbReference>
<reference evidence="1" key="2">
    <citation type="journal article" date="2021" name="PeerJ">
        <title>Extensive microbial diversity within the chicken gut microbiome revealed by metagenomics and culture.</title>
        <authorList>
            <person name="Gilroy R."/>
            <person name="Ravi A."/>
            <person name="Getino M."/>
            <person name="Pursley I."/>
            <person name="Horton D.L."/>
            <person name="Alikhan N.F."/>
            <person name="Baker D."/>
            <person name="Gharbi K."/>
            <person name="Hall N."/>
            <person name="Watson M."/>
            <person name="Adriaenssens E.M."/>
            <person name="Foster-Nyarko E."/>
            <person name="Jarju S."/>
            <person name="Secka A."/>
            <person name="Antonio M."/>
            <person name="Oren A."/>
            <person name="Chaudhuri R.R."/>
            <person name="La Ragione R."/>
            <person name="Hildebrand F."/>
            <person name="Pallen M.J."/>
        </authorList>
    </citation>
    <scope>NUCLEOTIDE SEQUENCE</scope>
    <source>
        <strain evidence="1">ChiSjej1B19-7085</strain>
    </source>
</reference>
<dbReference type="Pfam" id="PF08282">
    <property type="entry name" value="Hydrolase_3"/>
    <property type="match status" value="1"/>
</dbReference>
<proteinExistence type="predicted"/>
<dbReference type="NCBIfam" id="TIGR00099">
    <property type="entry name" value="Cof-subfamily"/>
    <property type="match status" value="1"/>
</dbReference>
<dbReference type="CDD" id="cd07516">
    <property type="entry name" value="HAD_Pase"/>
    <property type="match status" value="1"/>
</dbReference>
<dbReference type="GO" id="GO:0000287">
    <property type="term" value="F:magnesium ion binding"/>
    <property type="evidence" value="ECO:0007669"/>
    <property type="project" value="TreeGrafter"/>
</dbReference>
<dbReference type="InterPro" id="IPR036412">
    <property type="entry name" value="HAD-like_sf"/>
</dbReference>
<dbReference type="InterPro" id="IPR000150">
    <property type="entry name" value="Cof"/>
</dbReference>
<accession>A0A9D1DSA8</accession>
<dbReference type="Proteomes" id="UP000886785">
    <property type="component" value="Unassembled WGS sequence"/>
</dbReference>
<dbReference type="PANTHER" id="PTHR10000">
    <property type="entry name" value="PHOSPHOSERINE PHOSPHATASE"/>
    <property type="match status" value="1"/>
</dbReference>
<dbReference type="PANTHER" id="PTHR10000:SF8">
    <property type="entry name" value="HAD SUPERFAMILY HYDROLASE-LIKE, TYPE 3"/>
    <property type="match status" value="1"/>
</dbReference>
<dbReference type="SFLD" id="SFLDS00003">
    <property type="entry name" value="Haloacid_Dehalogenase"/>
    <property type="match status" value="1"/>
</dbReference>
<sequence>MPVKLIASDMDGTLLMDDHVTISERNLRAIREAIRRGIHFVPASGRMLTFLPQALVDIPEIRYAITSNGAAVYDLQKKEHLFRTPIQKSDLPEILKIAPEDQYLFEMYSNGQSYIGRAGIHFLETHEFPEWLRMFVEKKRTVVDSLAEFVQRDGVEIEKINFPYLSVGERDILWKQLEQIPTLSMTSSGFENLEVNHKNANKGAALRALCDHLGISIADTIAFGDGHNDCQMLQAAGIGVAMANAKEEIQQAADHVTLTNEQDGVAVFLEQHLQG</sequence>
<reference evidence="1" key="1">
    <citation type="submission" date="2020-10" db="EMBL/GenBank/DDBJ databases">
        <authorList>
            <person name="Gilroy R."/>
        </authorList>
    </citation>
    <scope>NUCLEOTIDE SEQUENCE</scope>
    <source>
        <strain evidence="1">ChiSjej1B19-7085</strain>
    </source>
</reference>
<dbReference type="InterPro" id="IPR006379">
    <property type="entry name" value="HAD-SF_hydro_IIB"/>
</dbReference>
<organism evidence="1 2">
    <name type="scientific">Candidatus Gallacutalibacter pullicola</name>
    <dbReference type="NCBI Taxonomy" id="2840830"/>
    <lineage>
        <taxon>Bacteria</taxon>
        <taxon>Bacillati</taxon>
        <taxon>Bacillota</taxon>
        <taxon>Clostridia</taxon>
        <taxon>Eubacteriales</taxon>
        <taxon>Candidatus Gallacutalibacter</taxon>
    </lineage>
</organism>
<evidence type="ECO:0000313" key="1">
    <source>
        <dbReference type="EMBL" id="HIR58100.1"/>
    </source>
</evidence>
<protein>
    <submittedName>
        <fullName evidence="1">HAD family phosphatase</fullName>
    </submittedName>
</protein>
<name>A0A9D1DSA8_9FIRM</name>
<dbReference type="PROSITE" id="PS01229">
    <property type="entry name" value="COF_2"/>
    <property type="match status" value="1"/>
</dbReference>
<dbReference type="GO" id="GO:0016791">
    <property type="term" value="F:phosphatase activity"/>
    <property type="evidence" value="ECO:0007669"/>
    <property type="project" value="TreeGrafter"/>
</dbReference>
<comment type="caution">
    <text evidence="1">The sequence shown here is derived from an EMBL/GenBank/DDBJ whole genome shotgun (WGS) entry which is preliminary data.</text>
</comment>
<gene>
    <name evidence="1" type="ORF">IAA54_10570</name>
</gene>
<dbReference type="SFLD" id="SFLDG01140">
    <property type="entry name" value="C2.B:_Phosphomannomutase_and_P"/>
    <property type="match status" value="1"/>
</dbReference>
<dbReference type="SFLD" id="SFLDG01144">
    <property type="entry name" value="C2.B.4:_PGP_Like"/>
    <property type="match status" value="1"/>
</dbReference>
<dbReference type="GO" id="GO:0005829">
    <property type="term" value="C:cytosol"/>
    <property type="evidence" value="ECO:0007669"/>
    <property type="project" value="TreeGrafter"/>
</dbReference>
<dbReference type="AlphaFoldDB" id="A0A9D1DSA8"/>
<dbReference type="SUPFAM" id="SSF56784">
    <property type="entry name" value="HAD-like"/>
    <property type="match status" value="1"/>
</dbReference>
<dbReference type="Gene3D" id="3.30.1240.10">
    <property type="match status" value="1"/>
</dbReference>